<reference evidence="1 2" key="1">
    <citation type="submission" date="2019-09" db="EMBL/GenBank/DDBJ databases">
        <title>In-depth cultivation of the pig gut microbiome towards novel bacterial diversity and tailored functional studies.</title>
        <authorList>
            <person name="Wylensek D."/>
            <person name="Hitch T.C.A."/>
            <person name="Clavel T."/>
        </authorList>
    </citation>
    <scope>NUCLEOTIDE SEQUENCE [LARGE SCALE GENOMIC DNA]</scope>
    <source>
        <strain evidence="1 2">WCA3-693-APC-4?</strain>
    </source>
</reference>
<accession>A0A6N7XZ46</accession>
<evidence type="ECO:0000313" key="1">
    <source>
        <dbReference type="EMBL" id="MSU03107.1"/>
    </source>
</evidence>
<dbReference type="RefSeq" id="WP_154442575.1">
    <property type="nucleotide sequence ID" value="NZ_VUNQ01000055.1"/>
</dbReference>
<evidence type="ECO:0000313" key="2">
    <source>
        <dbReference type="Proteomes" id="UP000469523"/>
    </source>
</evidence>
<dbReference type="AlphaFoldDB" id="A0A6N7XZ46"/>
<sequence>MLDKKIKAYNDNRLVFEGSLNEFIKDNEDDLDLATEVAKLDHQDSIEFNFYHSGNWRIETVK</sequence>
<name>A0A6N7XZ46_9FIRM</name>
<dbReference type="EMBL" id="VUNQ01000055">
    <property type="protein sequence ID" value="MSU03107.1"/>
    <property type="molecule type" value="Genomic_DNA"/>
</dbReference>
<comment type="caution">
    <text evidence="1">The sequence shown here is derived from an EMBL/GenBank/DDBJ whole genome shotgun (WGS) entry which is preliminary data.</text>
</comment>
<dbReference type="Proteomes" id="UP000469523">
    <property type="component" value="Unassembled WGS sequence"/>
</dbReference>
<gene>
    <name evidence="1" type="ORF">FYJ83_16725</name>
</gene>
<organism evidence="1 2">
    <name type="scientific">Tissierella pigra</name>
    <dbReference type="NCBI Taxonomy" id="2607614"/>
    <lineage>
        <taxon>Bacteria</taxon>
        <taxon>Bacillati</taxon>
        <taxon>Bacillota</taxon>
        <taxon>Tissierellia</taxon>
        <taxon>Tissierellales</taxon>
        <taxon>Tissierellaceae</taxon>
        <taxon>Tissierella</taxon>
    </lineage>
</organism>
<proteinExistence type="predicted"/>
<protein>
    <submittedName>
        <fullName evidence="1">Uncharacterized protein</fullName>
    </submittedName>
</protein>
<keyword evidence="2" id="KW-1185">Reference proteome</keyword>